<sequence length="160" mass="18536">MARKGSKPKITRTEFTFPQKRKYSEVDQDLDHDEQDDENEEDLEEFEFLPPKKLHTTEDLDSSQSESSWESGEASELAHPIITHLDDRSHIEESFILGKDIHTPLDALVSIAEYMYANEHESFHEATIQTSPVQNSDNRLKINCLVNPQEILVQPKYFFS</sequence>
<evidence type="ECO:0000313" key="2">
    <source>
        <dbReference type="EMBL" id="NDV35306.1"/>
    </source>
</evidence>
<feature type="compositionally biased region" description="Basic residues" evidence="1">
    <location>
        <begin position="1"/>
        <end position="10"/>
    </location>
</feature>
<feature type="compositionally biased region" description="Low complexity" evidence="1">
    <location>
        <begin position="62"/>
        <end position="75"/>
    </location>
</feature>
<accession>A0A6B2LE45</accession>
<feature type="compositionally biased region" description="Acidic residues" evidence="1">
    <location>
        <begin position="26"/>
        <end position="47"/>
    </location>
</feature>
<name>A0A6B2LE45_9EUKA</name>
<dbReference type="AlphaFoldDB" id="A0A6B2LE45"/>
<evidence type="ECO:0000256" key="1">
    <source>
        <dbReference type="SAM" id="MobiDB-lite"/>
    </source>
</evidence>
<feature type="region of interest" description="Disordered" evidence="1">
    <location>
        <begin position="1"/>
        <end position="76"/>
    </location>
</feature>
<protein>
    <submittedName>
        <fullName evidence="2">Uncharacterized protein</fullName>
    </submittedName>
</protein>
<reference evidence="2" key="1">
    <citation type="journal article" date="2020" name="J. Eukaryot. Microbiol.">
        <title>De novo Sequencing, Assembly and Annotation of the Transcriptome for the Free-Living Testate Amoeba Arcella intermedia.</title>
        <authorList>
            <person name="Ribeiro G.M."/>
            <person name="Porfirio-Sousa A.L."/>
            <person name="Maurer-Alcala X.X."/>
            <person name="Katz L.A."/>
            <person name="Lahr D.J.G."/>
        </authorList>
    </citation>
    <scope>NUCLEOTIDE SEQUENCE</scope>
</reference>
<dbReference type="EMBL" id="GIBP01006337">
    <property type="protein sequence ID" value="NDV35306.1"/>
    <property type="molecule type" value="Transcribed_RNA"/>
</dbReference>
<organism evidence="2">
    <name type="scientific">Arcella intermedia</name>
    <dbReference type="NCBI Taxonomy" id="1963864"/>
    <lineage>
        <taxon>Eukaryota</taxon>
        <taxon>Amoebozoa</taxon>
        <taxon>Tubulinea</taxon>
        <taxon>Elardia</taxon>
        <taxon>Arcellinida</taxon>
        <taxon>Sphaerothecina</taxon>
        <taxon>Arcellidae</taxon>
        <taxon>Arcella</taxon>
    </lineage>
</organism>
<proteinExistence type="predicted"/>